<comment type="similarity">
    <text evidence="2">Belongs to the SID1 family.</text>
</comment>
<keyword evidence="6 8" id="KW-0472">Membrane</keyword>
<keyword evidence="7" id="KW-0325">Glycoprotein</keyword>
<reference evidence="9" key="1">
    <citation type="submission" date="2020-08" db="EMBL/GenBank/DDBJ databases">
        <title>Multicomponent nature underlies the extraordinary mechanical properties of spider dragline silk.</title>
        <authorList>
            <person name="Kono N."/>
            <person name="Nakamura H."/>
            <person name="Mori M."/>
            <person name="Yoshida Y."/>
            <person name="Ohtoshi R."/>
            <person name="Malay A.D."/>
            <person name="Moran D.A.P."/>
            <person name="Tomita M."/>
            <person name="Numata K."/>
            <person name="Arakawa K."/>
        </authorList>
    </citation>
    <scope>NUCLEOTIDE SEQUENCE</scope>
</reference>
<dbReference type="PANTHER" id="PTHR12185:SF14">
    <property type="entry name" value="CHOLESTEROL UPTAKE PROTEIN 1"/>
    <property type="match status" value="1"/>
</dbReference>
<evidence type="ECO:0000256" key="8">
    <source>
        <dbReference type="SAM" id="Phobius"/>
    </source>
</evidence>
<evidence type="ECO:0000256" key="4">
    <source>
        <dbReference type="ARBA" id="ARBA00022729"/>
    </source>
</evidence>
<dbReference type="GO" id="GO:0005764">
    <property type="term" value="C:lysosome"/>
    <property type="evidence" value="ECO:0007669"/>
    <property type="project" value="TreeGrafter"/>
</dbReference>
<evidence type="ECO:0000256" key="6">
    <source>
        <dbReference type="ARBA" id="ARBA00023136"/>
    </source>
</evidence>
<feature type="transmembrane region" description="Helical" evidence="8">
    <location>
        <begin position="26"/>
        <end position="43"/>
    </location>
</feature>
<dbReference type="Proteomes" id="UP000887013">
    <property type="component" value="Unassembled WGS sequence"/>
</dbReference>
<keyword evidence="4" id="KW-0732">Signal</keyword>
<dbReference type="OrthoDB" id="6753129at2759"/>
<evidence type="ECO:0000256" key="5">
    <source>
        <dbReference type="ARBA" id="ARBA00022989"/>
    </source>
</evidence>
<feature type="transmembrane region" description="Helical" evidence="8">
    <location>
        <begin position="99"/>
        <end position="117"/>
    </location>
</feature>
<gene>
    <name evidence="9" type="primary">SIDT2</name>
    <name evidence="9" type="ORF">NPIL_192001</name>
</gene>
<dbReference type="GO" id="GO:0003725">
    <property type="term" value="F:double-stranded RNA binding"/>
    <property type="evidence" value="ECO:0007669"/>
    <property type="project" value="TreeGrafter"/>
</dbReference>
<evidence type="ECO:0000256" key="3">
    <source>
        <dbReference type="ARBA" id="ARBA00022692"/>
    </source>
</evidence>
<evidence type="ECO:0000313" key="9">
    <source>
        <dbReference type="EMBL" id="GFU53742.1"/>
    </source>
</evidence>
<dbReference type="AlphaFoldDB" id="A0A8X6R2C8"/>
<feature type="transmembrane region" description="Helical" evidence="8">
    <location>
        <begin position="49"/>
        <end position="70"/>
    </location>
</feature>
<evidence type="ECO:0000256" key="1">
    <source>
        <dbReference type="ARBA" id="ARBA00004141"/>
    </source>
</evidence>
<comment type="subcellular location">
    <subcellularLocation>
        <location evidence="1">Membrane</location>
        <topology evidence="1">Multi-pass membrane protein</topology>
    </subcellularLocation>
</comment>
<sequence>MYVIATVCILKLYQSRHPDIAAKSHTTWMILSVVIIIGFGGVVKGGLYVWIPFVFAHLAVTFVVSAKIYYMGRVKIDRWIWKRMFQSVKLDIAARSGKPIYLGRFIILSIAVLLNFSL</sequence>
<evidence type="ECO:0000256" key="7">
    <source>
        <dbReference type="ARBA" id="ARBA00023180"/>
    </source>
</evidence>
<dbReference type="EMBL" id="BMAW01038920">
    <property type="protein sequence ID" value="GFU53742.1"/>
    <property type="molecule type" value="Genomic_DNA"/>
</dbReference>
<dbReference type="Pfam" id="PF13965">
    <property type="entry name" value="SID-1_RNA_chan"/>
    <property type="match status" value="1"/>
</dbReference>
<dbReference type="InterPro" id="IPR025958">
    <property type="entry name" value="SID1_TM_fam"/>
</dbReference>
<accession>A0A8X6R2C8</accession>
<keyword evidence="5 8" id="KW-1133">Transmembrane helix</keyword>
<organism evidence="9 10">
    <name type="scientific">Nephila pilipes</name>
    <name type="common">Giant wood spider</name>
    <name type="synonym">Nephila maculata</name>
    <dbReference type="NCBI Taxonomy" id="299642"/>
    <lineage>
        <taxon>Eukaryota</taxon>
        <taxon>Metazoa</taxon>
        <taxon>Ecdysozoa</taxon>
        <taxon>Arthropoda</taxon>
        <taxon>Chelicerata</taxon>
        <taxon>Arachnida</taxon>
        <taxon>Araneae</taxon>
        <taxon>Araneomorphae</taxon>
        <taxon>Entelegynae</taxon>
        <taxon>Araneoidea</taxon>
        <taxon>Nephilidae</taxon>
        <taxon>Nephila</taxon>
    </lineage>
</organism>
<dbReference type="PANTHER" id="PTHR12185">
    <property type="entry name" value="SID1 TRANSMEMBRANE FAMILY MEMEBER"/>
    <property type="match status" value="1"/>
</dbReference>
<keyword evidence="3 8" id="KW-0812">Transmembrane</keyword>
<protein>
    <submittedName>
        <fullName evidence="9">SID1 transmembrane family member 2</fullName>
    </submittedName>
</protein>
<dbReference type="GO" id="GO:0005886">
    <property type="term" value="C:plasma membrane"/>
    <property type="evidence" value="ECO:0007669"/>
    <property type="project" value="TreeGrafter"/>
</dbReference>
<evidence type="ECO:0000256" key="2">
    <source>
        <dbReference type="ARBA" id="ARBA00006618"/>
    </source>
</evidence>
<dbReference type="GO" id="GO:0051033">
    <property type="term" value="F:RNA transmembrane transporter activity"/>
    <property type="evidence" value="ECO:0007669"/>
    <property type="project" value="TreeGrafter"/>
</dbReference>
<evidence type="ECO:0000313" key="10">
    <source>
        <dbReference type="Proteomes" id="UP000887013"/>
    </source>
</evidence>
<proteinExistence type="inferred from homology"/>
<keyword evidence="10" id="KW-1185">Reference proteome</keyword>
<comment type="caution">
    <text evidence="9">The sequence shown here is derived from an EMBL/GenBank/DDBJ whole genome shotgun (WGS) entry which is preliminary data.</text>
</comment>
<name>A0A8X6R2C8_NEPPI</name>